<comment type="caution">
    <text evidence="1">The sequence shown here is derived from an EMBL/GenBank/DDBJ whole genome shotgun (WGS) entry which is preliminary data.</text>
</comment>
<keyword evidence="2" id="KW-1185">Reference proteome</keyword>
<protein>
    <submittedName>
        <fullName evidence="1">Uncharacterized protein</fullName>
    </submittedName>
</protein>
<organism evidence="1 2">
    <name type="scientific">Canavalia gladiata</name>
    <name type="common">Sword bean</name>
    <name type="synonym">Dolichos gladiatus</name>
    <dbReference type="NCBI Taxonomy" id="3824"/>
    <lineage>
        <taxon>Eukaryota</taxon>
        <taxon>Viridiplantae</taxon>
        <taxon>Streptophyta</taxon>
        <taxon>Embryophyta</taxon>
        <taxon>Tracheophyta</taxon>
        <taxon>Spermatophyta</taxon>
        <taxon>Magnoliopsida</taxon>
        <taxon>eudicotyledons</taxon>
        <taxon>Gunneridae</taxon>
        <taxon>Pentapetalae</taxon>
        <taxon>rosids</taxon>
        <taxon>fabids</taxon>
        <taxon>Fabales</taxon>
        <taxon>Fabaceae</taxon>
        <taxon>Papilionoideae</taxon>
        <taxon>50 kb inversion clade</taxon>
        <taxon>NPAAA clade</taxon>
        <taxon>indigoferoid/millettioid clade</taxon>
        <taxon>Phaseoleae</taxon>
        <taxon>Canavalia</taxon>
    </lineage>
</organism>
<name>A0AAN9M073_CANGL</name>
<dbReference type="AlphaFoldDB" id="A0AAN9M073"/>
<gene>
    <name evidence="1" type="ORF">VNO77_15358</name>
</gene>
<proteinExistence type="predicted"/>
<evidence type="ECO:0000313" key="1">
    <source>
        <dbReference type="EMBL" id="KAK7345011.1"/>
    </source>
</evidence>
<dbReference type="Proteomes" id="UP001367508">
    <property type="component" value="Unassembled WGS sequence"/>
</dbReference>
<sequence>MIETINSRGKGCRQHSFLGATRSTIDACGYDNASNIVETYLWAFAQTESKFTYAIMRSTYAQKAKLFIKHLGKRIPSGSSPSKSITTALIYMLTDIEGNDPSELHNCAY</sequence>
<dbReference type="EMBL" id="JAYMYQ010000003">
    <property type="protein sequence ID" value="KAK7345011.1"/>
    <property type="molecule type" value="Genomic_DNA"/>
</dbReference>
<reference evidence="1 2" key="1">
    <citation type="submission" date="2024-01" db="EMBL/GenBank/DDBJ databases">
        <title>The genomes of 5 underutilized Papilionoideae crops provide insights into root nodulation and disease resistanc.</title>
        <authorList>
            <person name="Jiang F."/>
        </authorList>
    </citation>
    <scope>NUCLEOTIDE SEQUENCE [LARGE SCALE GENOMIC DNA]</scope>
    <source>
        <strain evidence="1">LVBAO_FW01</strain>
        <tissue evidence="1">Leaves</tissue>
    </source>
</reference>
<evidence type="ECO:0000313" key="2">
    <source>
        <dbReference type="Proteomes" id="UP001367508"/>
    </source>
</evidence>
<accession>A0AAN9M073</accession>